<dbReference type="Gene3D" id="3.30.160.60">
    <property type="entry name" value="Classic Zinc Finger"/>
    <property type="match status" value="1"/>
</dbReference>
<name>A0ABM5GQR9_9SAUR</name>
<dbReference type="InterPro" id="IPR036236">
    <property type="entry name" value="Znf_C2H2_sf"/>
</dbReference>
<feature type="domain" description="U1-type" evidence="2">
    <location>
        <begin position="113"/>
        <end position="143"/>
    </location>
</feature>
<proteinExistence type="predicted"/>
<evidence type="ECO:0000313" key="3">
    <source>
        <dbReference type="Proteomes" id="UP001652642"/>
    </source>
</evidence>
<feature type="domain" description="U1-type" evidence="2">
    <location>
        <begin position="14"/>
        <end position="48"/>
    </location>
</feature>
<dbReference type="PANTHER" id="PTHR45762:SF13">
    <property type="entry name" value="U1-TYPE DOMAIN-CONTAINING PROTEIN"/>
    <property type="match status" value="1"/>
</dbReference>
<dbReference type="PANTHER" id="PTHR45762">
    <property type="entry name" value="ZINC FINGER RNA-BINDING PROTEIN"/>
    <property type="match status" value="1"/>
</dbReference>
<dbReference type="SUPFAM" id="SSF57667">
    <property type="entry name" value="beta-beta-alpha zinc fingers"/>
    <property type="match status" value="1"/>
</dbReference>
<feature type="compositionally biased region" description="Basic and acidic residues" evidence="1">
    <location>
        <begin position="211"/>
        <end position="260"/>
    </location>
</feature>
<dbReference type="GeneID" id="110085757"/>
<evidence type="ECO:0000313" key="4">
    <source>
        <dbReference type="RefSeq" id="XP_072860003.1"/>
    </source>
</evidence>
<gene>
    <name evidence="4" type="primary">LOC110085757</name>
</gene>
<reference evidence="4" key="1">
    <citation type="submission" date="2025-08" db="UniProtKB">
        <authorList>
            <consortium name="RefSeq"/>
        </authorList>
    </citation>
    <scope>IDENTIFICATION</scope>
</reference>
<evidence type="ECO:0000256" key="1">
    <source>
        <dbReference type="SAM" id="MobiDB-lite"/>
    </source>
</evidence>
<dbReference type="SMART" id="SM00451">
    <property type="entry name" value="ZnF_U1"/>
    <property type="match status" value="2"/>
</dbReference>
<evidence type="ECO:0000259" key="2">
    <source>
        <dbReference type="SMART" id="SM00451"/>
    </source>
</evidence>
<protein>
    <submittedName>
        <fullName evidence="4">Uncharacterized protein isoform X1</fullName>
    </submittedName>
</protein>
<feature type="region of interest" description="Disordered" evidence="1">
    <location>
        <begin position="340"/>
        <end position="398"/>
    </location>
</feature>
<feature type="region of interest" description="Disordered" evidence="1">
    <location>
        <begin position="209"/>
        <end position="263"/>
    </location>
</feature>
<accession>A0ABM5GQR9</accession>
<keyword evidence="3" id="KW-1185">Reference proteome</keyword>
<sequence length="517" mass="57491">MEAEEDQNEEPKNVNPYYCHICNIYCSCYVNLQTHFLGNKHKLVEEALKTHGFVKPGSATGEPVKAPEGLPASTKSEKGLGKTLEEQLNSCKDTEPALGLQYITEYQAKELIYECNLCGCQSGITNMFMHVLGAKHKLAYLKRHYPEIADDINCHGTNLTRKVKKIAAEIEQKEGRKKIMVSTDVPVIHDDSYAVQGSDSLVTWFSEDDPGVEKKKEADKKEGDKKEADKKEADNAKSEDSAKVADETNKPLKPDNEEHQSQNTEKLAIADLSDSDSEEIQSNEDLLNYLKTFEMVTEDDATFILTVTQKLTSSLVAYRQKVLERKNTSQLTRKERCGHLEQTKRTSLNVGKPNRGFSEKQPPIRYTSKNKGTKLNFHPSNKRKAVSQNADDSARKHKLGTSVSTFVDVPSKQLSSHVGIPPSSEQHILNPVSDKNSSSQNQSYAPMATTSGPSTSENDIIAEFFSSIRNMEFDEVAATLYRVAASNPSFSGMDVENVLKILTESGNLKPKKSSSTR</sequence>
<feature type="region of interest" description="Disordered" evidence="1">
    <location>
        <begin position="413"/>
        <end position="456"/>
    </location>
</feature>
<feature type="compositionally biased region" description="Polar residues" evidence="1">
    <location>
        <begin position="423"/>
        <end position="456"/>
    </location>
</feature>
<dbReference type="InterPro" id="IPR003604">
    <property type="entry name" value="Matrin/U1-like-C_Znf_C2H2"/>
</dbReference>
<dbReference type="RefSeq" id="XP_072860003.1">
    <property type="nucleotide sequence ID" value="XM_073003902.1"/>
</dbReference>
<organism evidence="3 4">
    <name type="scientific">Pogona vitticeps</name>
    <name type="common">central bearded dragon</name>
    <dbReference type="NCBI Taxonomy" id="103695"/>
    <lineage>
        <taxon>Eukaryota</taxon>
        <taxon>Metazoa</taxon>
        <taxon>Chordata</taxon>
        <taxon>Craniata</taxon>
        <taxon>Vertebrata</taxon>
        <taxon>Euteleostomi</taxon>
        <taxon>Lepidosauria</taxon>
        <taxon>Squamata</taxon>
        <taxon>Bifurcata</taxon>
        <taxon>Unidentata</taxon>
        <taxon>Episquamata</taxon>
        <taxon>Toxicofera</taxon>
        <taxon>Iguania</taxon>
        <taxon>Acrodonta</taxon>
        <taxon>Agamidae</taxon>
        <taxon>Amphibolurinae</taxon>
        <taxon>Pogona</taxon>
    </lineage>
</organism>
<dbReference type="Proteomes" id="UP001652642">
    <property type="component" value="Chromosome 6"/>
</dbReference>